<feature type="transmembrane region" description="Helical" evidence="1">
    <location>
        <begin position="15"/>
        <end position="35"/>
    </location>
</feature>
<evidence type="ECO:0000256" key="1">
    <source>
        <dbReference type="SAM" id="Phobius"/>
    </source>
</evidence>
<gene>
    <name evidence="2" type="ORF">UFOPK1395_00786</name>
</gene>
<dbReference type="EMBL" id="CAEZSB010000077">
    <property type="protein sequence ID" value="CAB4535936.1"/>
    <property type="molecule type" value="Genomic_DNA"/>
</dbReference>
<protein>
    <submittedName>
        <fullName evidence="2">Unannotated protein</fullName>
    </submittedName>
</protein>
<reference evidence="2" key="1">
    <citation type="submission" date="2020-05" db="EMBL/GenBank/DDBJ databases">
        <authorList>
            <person name="Chiriac C."/>
            <person name="Salcher M."/>
            <person name="Ghai R."/>
            <person name="Kavagutti S V."/>
        </authorList>
    </citation>
    <scope>NUCLEOTIDE SEQUENCE</scope>
</reference>
<keyword evidence="1" id="KW-1133">Transmembrane helix</keyword>
<keyword evidence="1" id="KW-0472">Membrane</keyword>
<dbReference type="AlphaFoldDB" id="A0A6J6BAQ8"/>
<accession>A0A6J6BAQ8</accession>
<name>A0A6J6BAQ8_9ZZZZ</name>
<keyword evidence="1" id="KW-0812">Transmembrane</keyword>
<proteinExistence type="predicted"/>
<sequence length="54" mass="5706">MLTLKYEAGELATKLVTYITIAVTTGYSTLLSSLVNGQSFLSNPRVPNSAGISL</sequence>
<evidence type="ECO:0000313" key="2">
    <source>
        <dbReference type="EMBL" id="CAB4535936.1"/>
    </source>
</evidence>
<organism evidence="2">
    <name type="scientific">freshwater metagenome</name>
    <dbReference type="NCBI Taxonomy" id="449393"/>
    <lineage>
        <taxon>unclassified sequences</taxon>
        <taxon>metagenomes</taxon>
        <taxon>ecological metagenomes</taxon>
    </lineage>
</organism>